<dbReference type="Pfam" id="PF17064">
    <property type="entry name" value="QVR"/>
    <property type="match status" value="1"/>
</dbReference>
<evidence type="ECO:0000256" key="4">
    <source>
        <dbReference type="ARBA" id="ARBA00022729"/>
    </source>
</evidence>
<dbReference type="GO" id="GO:0030431">
    <property type="term" value="P:sleep"/>
    <property type="evidence" value="ECO:0007669"/>
    <property type="project" value="InterPro"/>
</dbReference>
<dbReference type="InterPro" id="IPR045860">
    <property type="entry name" value="Snake_toxin-like_sf"/>
</dbReference>
<evidence type="ECO:0000256" key="3">
    <source>
        <dbReference type="ARBA" id="ARBA00022692"/>
    </source>
</evidence>
<dbReference type="GO" id="GO:0032222">
    <property type="term" value="P:regulation of synaptic transmission, cholinergic"/>
    <property type="evidence" value="ECO:0007669"/>
    <property type="project" value="InterPro"/>
</dbReference>
<dbReference type="AlphaFoldDB" id="A0AAN9VWK2"/>
<sequence>MEGVRIAGLLLLLLGVFAGGGLAIICYQCNSAYDPQCGDPFNPYSIGFVNCSLKQVPEHLRPMNVTAVICRKNVQKVYGKFRVVRGCGYLMDTTLKEGRPCVQRSGTHDVSVQYCACEGDKCNGAPGLRPPPSALAAALLLLLPAVAAIL</sequence>
<keyword evidence="8" id="KW-0449">Lipoprotein</keyword>
<dbReference type="Proteomes" id="UP001378592">
    <property type="component" value="Unassembled WGS sequence"/>
</dbReference>
<dbReference type="GO" id="GO:0098552">
    <property type="term" value="C:side of membrane"/>
    <property type="evidence" value="ECO:0007669"/>
    <property type="project" value="UniProtKB-KW"/>
</dbReference>
<evidence type="ECO:0000256" key="6">
    <source>
        <dbReference type="ARBA" id="ARBA00023136"/>
    </source>
</evidence>
<evidence type="ECO:0000313" key="11">
    <source>
        <dbReference type="Proteomes" id="UP001378592"/>
    </source>
</evidence>
<comment type="caution">
    <text evidence="10">The sequence shown here is derived from an EMBL/GenBank/DDBJ whole genome shotgun (WGS) entry which is preliminary data.</text>
</comment>
<evidence type="ECO:0000256" key="5">
    <source>
        <dbReference type="ARBA" id="ARBA00022989"/>
    </source>
</evidence>
<dbReference type="EMBL" id="JAZDUA010000199">
    <property type="protein sequence ID" value="KAK7864603.1"/>
    <property type="molecule type" value="Genomic_DNA"/>
</dbReference>
<dbReference type="PANTHER" id="PTHR33562:SF17">
    <property type="entry name" value="PROTEIN QUIVER"/>
    <property type="match status" value="1"/>
</dbReference>
<keyword evidence="11" id="KW-1185">Reference proteome</keyword>
<name>A0AAN9VWK2_9ORTH</name>
<keyword evidence="6" id="KW-0472">Membrane</keyword>
<evidence type="ECO:0008006" key="12">
    <source>
        <dbReference type="Google" id="ProtNLM"/>
    </source>
</evidence>
<proteinExistence type="predicted"/>
<evidence type="ECO:0000256" key="7">
    <source>
        <dbReference type="ARBA" id="ARBA00023180"/>
    </source>
</evidence>
<feature type="signal peptide" evidence="9">
    <location>
        <begin position="1"/>
        <end position="23"/>
    </location>
</feature>
<accession>A0AAN9VWK2</accession>
<evidence type="ECO:0000256" key="9">
    <source>
        <dbReference type="SAM" id="SignalP"/>
    </source>
</evidence>
<evidence type="ECO:0000256" key="8">
    <source>
        <dbReference type="ARBA" id="ARBA00023288"/>
    </source>
</evidence>
<dbReference type="PANTHER" id="PTHR33562">
    <property type="entry name" value="ATILLA, ISOFORM B-RELATED-RELATED"/>
    <property type="match status" value="1"/>
</dbReference>
<dbReference type="InterPro" id="IPR031424">
    <property type="entry name" value="QVR-like"/>
</dbReference>
<keyword evidence="2" id="KW-0336">GPI-anchor</keyword>
<evidence type="ECO:0000256" key="2">
    <source>
        <dbReference type="ARBA" id="ARBA00022622"/>
    </source>
</evidence>
<evidence type="ECO:0000256" key="1">
    <source>
        <dbReference type="ARBA" id="ARBA00004589"/>
    </source>
</evidence>
<reference evidence="10 11" key="1">
    <citation type="submission" date="2024-03" db="EMBL/GenBank/DDBJ databases">
        <title>The genome assembly and annotation of the cricket Gryllus longicercus Weissman &amp; Gray.</title>
        <authorList>
            <person name="Szrajer S."/>
            <person name="Gray D."/>
            <person name="Ylla G."/>
        </authorList>
    </citation>
    <scope>NUCLEOTIDE SEQUENCE [LARGE SCALE GENOMIC DNA]</scope>
    <source>
        <strain evidence="10">DAG 2021-001</strain>
        <tissue evidence="10">Whole body minus gut</tissue>
    </source>
</reference>
<keyword evidence="5" id="KW-1133">Transmembrane helix</keyword>
<organism evidence="10 11">
    <name type="scientific">Gryllus longicercus</name>
    <dbReference type="NCBI Taxonomy" id="2509291"/>
    <lineage>
        <taxon>Eukaryota</taxon>
        <taxon>Metazoa</taxon>
        <taxon>Ecdysozoa</taxon>
        <taxon>Arthropoda</taxon>
        <taxon>Hexapoda</taxon>
        <taxon>Insecta</taxon>
        <taxon>Pterygota</taxon>
        <taxon>Neoptera</taxon>
        <taxon>Polyneoptera</taxon>
        <taxon>Orthoptera</taxon>
        <taxon>Ensifera</taxon>
        <taxon>Gryllidea</taxon>
        <taxon>Grylloidea</taxon>
        <taxon>Gryllidae</taxon>
        <taxon>Gryllinae</taxon>
        <taxon>Gryllus</taxon>
    </lineage>
</organism>
<evidence type="ECO:0000313" key="10">
    <source>
        <dbReference type="EMBL" id="KAK7864603.1"/>
    </source>
</evidence>
<dbReference type="InterPro" id="IPR050975">
    <property type="entry name" value="Sleep_regulator"/>
</dbReference>
<keyword evidence="4 9" id="KW-0732">Signal</keyword>
<keyword evidence="7" id="KW-0325">Glycoprotein</keyword>
<feature type="chain" id="PRO_5042929437" description="Protein sleepless" evidence="9">
    <location>
        <begin position="24"/>
        <end position="150"/>
    </location>
</feature>
<protein>
    <recommendedName>
        <fullName evidence="12">Protein sleepless</fullName>
    </recommendedName>
</protein>
<gene>
    <name evidence="10" type="ORF">R5R35_003193</name>
</gene>
<keyword evidence="3" id="KW-0812">Transmembrane</keyword>
<dbReference type="SUPFAM" id="SSF57302">
    <property type="entry name" value="Snake toxin-like"/>
    <property type="match status" value="1"/>
</dbReference>
<comment type="subcellular location">
    <subcellularLocation>
        <location evidence="1">Membrane</location>
        <topology evidence="1">Lipid-anchor</topology>
        <topology evidence="1">GPI-anchor</topology>
    </subcellularLocation>
</comment>